<evidence type="ECO:0000256" key="4">
    <source>
        <dbReference type="ARBA" id="ARBA00022801"/>
    </source>
</evidence>
<name>A0A9P6D4B5_9AGAR</name>
<dbReference type="Gene3D" id="1.10.1520.10">
    <property type="entry name" value="Ribonuclease III domain"/>
    <property type="match status" value="3"/>
</dbReference>
<evidence type="ECO:0000256" key="3">
    <source>
        <dbReference type="ARBA" id="ARBA00022741"/>
    </source>
</evidence>
<evidence type="ECO:0000256" key="6">
    <source>
        <dbReference type="ARBA" id="ARBA00022840"/>
    </source>
</evidence>
<evidence type="ECO:0000256" key="8">
    <source>
        <dbReference type="SAM" id="MobiDB-lite"/>
    </source>
</evidence>
<dbReference type="GO" id="GO:0004386">
    <property type="term" value="F:helicase activity"/>
    <property type="evidence" value="ECO:0007669"/>
    <property type="project" value="UniProtKB-KW"/>
</dbReference>
<keyword evidence="6" id="KW-0067">ATP-binding</keyword>
<dbReference type="Gene3D" id="3.40.50.300">
    <property type="entry name" value="P-loop containing nucleotide triphosphate hydrolases"/>
    <property type="match status" value="2"/>
</dbReference>
<dbReference type="GO" id="GO:0003723">
    <property type="term" value="F:RNA binding"/>
    <property type="evidence" value="ECO:0007669"/>
    <property type="project" value="UniProtKB-UniRule"/>
</dbReference>
<feature type="region of interest" description="Disordered" evidence="8">
    <location>
        <begin position="616"/>
        <end position="639"/>
    </location>
</feature>
<reference evidence="12" key="1">
    <citation type="submission" date="2020-11" db="EMBL/GenBank/DDBJ databases">
        <authorList>
            <consortium name="DOE Joint Genome Institute"/>
            <person name="Ahrendt S."/>
            <person name="Riley R."/>
            <person name="Andreopoulos W."/>
            <person name="Labutti K."/>
            <person name="Pangilinan J."/>
            <person name="Ruiz-Duenas F.J."/>
            <person name="Barrasa J.M."/>
            <person name="Sanchez-Garcia M."/>
            <person name="Camarero S."/>
            <person name="Miyauchi S."/>
            <person name="Serrano A."/>
            <person name="Linde D."/>
            <person name="Babiker R."/>
            <person name="Drula E."/>
            <person name="Ayuso-Fernandez I."/>
            <person name="Pacheco R."/>
            <person name="Padilla G."/>
            <person name="Ferreira P."/>
            <person name="Barriuso J."/>
            <person name="Kellner H."/>
            <person name="Castanera R."/>
            <person name="Alfaro M."/>
            <person name="Ramirez L."/>
            <person name="Pisabarro A.G."/>
            <person name="Kuo A."/>
            <person name="Tritt A."/>
            <person name="Lipzen A."/>
            <person name="He G."/>
            <person name="Yan M."/>
            <person name="Ng V."/>
            <person name="Cullen D."/>
            <person name="Martin F."/>
            <person name="Rosso M.-N."/>
            <person name="Henrissat B."/>
            <person name="Hibbett D."/>
            <person name="Martinez A.T."/>
            <person name="Grigoriev I.V."/>
        </authorList>
    </citation>
    <scope>NUCLEOTIDE SEQUENCE</scope>
    <source>
        <strain evidence="12">CIRM-BRFM 674</strain>
    </source>
</reference>
<dbReference type="Proteomes" id="UP000807469">
    <property type="component" value="Unassembled WGS sequence"/>
</dbReference>
<dbReference type="PANTHER" id="PTHR14950">
    <property type="entry name" value="DICER-RELATED"/>
    <property type="match status" value="1"/>
</dbReference>
<feature type="region of interest" description="Disordered" evidence="8">
    <location>
        <begin position="1"/>
        <end position="91"/>
    </location>
</feature>
<dbReference type="EMBL" id="MU155165">
    <property type="protein sequence ID" value="KAF9482483.1"/>
    <property type="molecule type" value="Genomic_DNA"/>
</dbReference>
<dbReference type="Gene3D" id="3.30.160.380">
    <property type="entry name" value="Dicer dimerisation domain"/>
    <property type="match status" value="1"/>
</dbReference>
<keyword evidence="2" id="KW-0677">Repeat</keyword>
<organism evidence="12 13">
    <name type="scientific">Pholiota conissans</name>
    <dbReference type="NCBI Taxonomy" id="109636"/>
    <lineage>
        <taxon>Eukaryota</taxon>
        <taxon>Fungi</taxon>
        <taxon>Dikarya</taxon>
        <taxon>Basidiomycota</taxon>
        <taxon>Agaricomycotina</taxon>
        <taxon>Agaricomycetes</taxon>
        <taxon>Agaricomycetidae</taxon>
        <taxon>Agaricales</taxon>
        <taxon>Agaricineae</taxon>
        <taxon>Strophariaceae</taxon>
        <taxon>Pholiota</taxon>
    </lineage>
</organism>
<evidence type="ECO:0000256" key="7">
    <source>
        <dbReference type="PROSITE-ProRule" id="PRU00657"/>
    </source>
</evidence>
<feature type="domain" description="RNase III" evidence="9">
    <location>
        <begin position="1059"/>
        <end position="1202"/>
    </location>
</feature>
<keyword evidence="7" id="KW-0694">RNA-binding</keyword>
<feature type="domain" description="Dicer dsRNA-binding fold" evidence="11">
    <location>
        <begin position="646"/>
        <end position="743"/>
    </location>
</feature>
<accession>A0A9P6D4B5</accession>
<dbReference type="InterPro" id="IPR005034">
    <property type="entry name" value="Dicer_dimerisation"/>
</dbReference>
<gene>
    <name evidence="12" type="ORF">BDN70DRAFT_875046</name>
</gene>
<dbReference type="InterPro" id="IPR003100">
    <property type="entry name" value="PAZ_dom"/>
</dbReference>
<evidence type="ECO:0008006" key="14">
    <source>
        <dbReference type="Google" id="ProtNLM"/>
    </source>
</evidence>
<evidence type="ECO:0000259" key="10">
    <source>
        <dbReference type="PROSITE" id="PS50821"/>
    </source>
</evidence>
<feature type="compositionally biased region" description="Basic residues" evidence="8">
    <location>
        <begin position="1307"/>
        <end position="1317"/>
    </location>
</feature>
<dbReference type="Pfam" id="PF00636">
    <property type="entry name" value="Ribonuclease_3"/>
    <property type="match status" value="2"/>
</dbReference>
<dbReference type="GO" id="GO:0005524">
    <property type="term" value="F:ATP binding"/>
    <property type="evidence" value="ECO:0007669"/>
    <property type="project" value="UniProtKB-KW"/>
</dbReference>
<feature type="compositionally biased region" description="Basic and acidic residues" evidence="8">
    <location>
        <begin position="71"/>
        <end position="91"/>
    </location>
</feature>
<dbReference type="SUPFAM" id="SSF52540">
    <property type="entry name" value="P-loop containing nucleoside triphosphate hydrolases"/>
    <property type="match status" value="1"/>
</dbReference>
<feature type="domain" description="PAZ" evidence="10">
    <location>
        <begin position="907"/>
        <end position="1035"/>
    </location>
</feature>
<dbReference type="InterPro" id="IPR036389">
    <property type="entry name" value="RNase_III_sf"/>
</dbReference>
<comment type="cofactor">
    <cofactor evidence="1">
        <name>Mg(2+)</name>
        <dbReference type="ChEBI" id="CHEBI:18420"/>
    </cofactor>
</comment>
<dbReference type="PROSITE" id="PS50821">
    <property type="entry name" value="PAZ"/>
    <property type="match status" value="1"/>
</dbReference>
<feature type="compositionally biased region" description="Basic and acidic residues" evidence="8">
    <location>
        <begin position="1172"/>
        <end position="1188"/>
    </location>
</feature>
<feature type="compositionally biased region" description="Low complexity" evidence="8">
    <location>
        <begin position="1294"/>
        <end position="1306"/>
    </location>
</feature>
<dbReference type="PANTHER" id="PTHR14950:SF37">
    <property type="entry name" value="ENDORIBONUCLEASE DICER"/>
    <property type="match status" value="1"/>
</dbReference>
<dbReference type="GO" id="GO:0004525">
    <property type="term" value="F:ribonuclease III activity"/>
    <property type="evidence" value="ECO:0007669"/>
    <property type="project" value="InterPro"/>
</dbReference>
<evidence type="ECO:0000313" key="12">
    <source>
        <dbReference type="EMBL" id="KAF9482483.1"/>
    </source>
</evidence>
<dbReference type="InterPro" id="IPR027417">
    <property type="entry name" value="P-loop_NTPase"/>
</dbReference>
<keyword evidence="3" id="KW-0547">Nucleotide-binding</keyword>
<dbReference type="InterPro" id="IPR000999">
    <property type="entry name" value="RNase_III_dom"/>
</dbReference>
<dbReference type="CDD" id="cd00593">
    <property type="entry name" value="RIBOc"/>
    <property type="match status" value="2"/>
</dbReference>
<comment type="caution">
    <text evidence="12">The sequence shown here is derived from an EMBL/GenBank/DDBJ whole genome shotgun (WGS) entry which is preliminary data.</text>
</comment>
<sequence>MLKRLKQTWKDEEAQSKKSLSPAPAPESAAASPTPTPSEPRVSGNEPETPKSTLASVPKRGRDDFEADTTDVTKSERPSKQPKIENDSLRNHLPEIFDPRERHENQAHLNLATLKERIFAQATVENTIADIPATRASMNLLTDLISWAIDVENNRPMNMTSRSRTVLIVVEEISSMAKYSTALENSLPNLTVGRYTEEVKAPELETWAQILKKNIVMVPARLLLDSLLRGALAVTQVHFLVITDVQNIKNQDSHPSMPTVQIMNEFYRISDPLFRPRVFALMSPTADRRSHFDSKMLKLEHTLDAKVFGVTDEKRAEILALPDRPSEVVILYDTSTRTSETRLLKQLHQLDPQGSVFRRHYHASRNAHEDVGPCASDLVWRRGLKSIEAALIPGYADVDEDDADIPLIEARKINMYNVVKNWPFSMPNLDSSSKGMNVSHKFLRLVQVLSTFKPLGEGFRGIIFVQRQAIALVLADLLRTLDDRLGFLRPRAVVGVRHQSDLTYYQGIFQRFATGMDNLLIATKSIEDLDVPKASVVIRYDLFESQISHAYVRARTRGRESHLIHMVERGNDVHRRILSRITNLDADMLHWTETLCNSSESSVPPTSLRETINAYHSDSDTEDDDEHSQKYIKDPTTGGRIYPQDATTVIYRYASSARSKAPAILDNQRIFQFQDVHKEFGIPRAHICTINLPGTPIHGISGDDLPSKAQARRSACFNACHKLYSTGALDCQLVPLPAHLRAQHTYELNRPGLTDVALDPKSPAQGTRSYPRKQPSFWNNCVGPDIPSILYPTIIYADNTIESAEAFAPLVLLTKVPLPDLRMFRLFFSGVAIQIHSQKAAPLHVDESRVAEIHAFTARIYRGTFNKSLVCAMEDMLYFFLPLPSKWRPPISPGLEVPDITQVIPWELVALAAQHWAVPIKRGSPEEIEADLEDAIVQDRWIEFTRRYRVVKVRKDLTPLSKPADSPREASYESLFHFCKSKRRNLETLEDFNQPIIEVSKCHSIMNHLNPTSKPPSNNKSPAKYLIPELCAKFTLPASTLWTAMLIPSIMRRIDDLLLVKEMDAKFFDHAIREDLLHVAICTPSAGLEYDYERLELLGDAFLKYLASIYVFVTNPSLSEGALHVARQKIISNKSLLIHSTRIGMPAYIQSRVFAYKTWLPPKFRVYHPPKAPKEAETKSPEHSVVGDKEDEEAGENLEDVDESTADNPQPDEVDVTAEPDEGVTADSVYGTRARDGSPMVLSDSNPLQDLPISVVEPGEIIEEDTFSDMGDQDQDTPASRAATPPPTLSQADNASESAPKSQSSSSKKKAKNRNKKSKSDEKGIHWLGDKAIADVAEALIGAAYISGGREAALQATKALTIPLSNVDRWSDFGRKVLAPPPNATAKLKPGSIAAIEKIIGHKFNRPHLLGQAMTHSSIQGYEATSYERLEFIGDAILDFMVIRHIFDRDQQLSPGALTMLKGAMVSNSALAAVCVWSGLQEYLLFESPYLKNSIRAYASILKDKQQKEYALAEVEGRSPGQYWLDVEPPKALSDVVESLAGAIYISDNFDPVGAELLFDNVLKPFYDKHITLQTLSHHPTKILFELLQAQGCQNFEITKDKDESVNRCHVLVHGIILVSAEDTTPTSAARLASFLALDALEGDADFMTRTCDCRTHVQLKKARQKSDFEKALEKALSGDVGDADTEE</sequence>
<evidence type="ECO:0000259" key="11">
    <source>
        <dbReference type="PROSITE" id="PS51327"/>
    </source>
</evidence>
<feature type="compositionally biased region" description="Acidic residues" evidence="8">
    <location>
        <begin position="1189"/>
        <end position="1224"/>
    </location>
</feature>
<feature type="domain" description="RNase III" evidence="9">
    <location>
        <begin position="1393"/>
        <end position="1549"/>
    </location>
</feature>
<feature type="region of interest" description="Disordered" evidence="8">
    <location>
        <begin position="1170"/>
        <end position="1255"/>
    </location>
</feature>
<evidence type="ECO:0000256" key="2">
    <source>
        <dbReference type="ARBA" id="ARBA00022737"/>
    </source>
</evidence>
<proteinExistence type="predicted"/>
<evidence type="ECO:0000313" key="13">
    <source>
        <dbReference type="Proteomes" id="UP000807469"/>
    </source>
</evidence>
<protein>
    <recommendedName>
        <fullName evidence="14">Dicer-like protein 1</fullName>
    </recommendedName>
</protein>
<dbReference type="OrthoDB" id="416741at2759"/>
<dbReference type="GO" id="GO:0006396">
    <property type="term" value="P:RNA processing"/>
    <property type="evidence" value="ECO:0007669"/>
    <property type="project" value="InterPro"/>
</dbReference>
<dbReference type="InterPro" id="IPR038248">
    <property type="entry name" value="Dicer_dimer_sf"/>
</dbReference>
<keyword evidence="13" id="KW-1185">Reference proteome</keyword>
<dbReference type="SMART" id="SM00535">
    <property type="entry name" value="RIBOc"/>
    <property type="match status" value="2"/>
</dbReference>
<dbReference type="Gene3D" id="2.170.260.10">
    <property type="entry name" value="paz domain"/>
    <property type="match status" value="1"/>
</dbReference>
<evidence type="ECO:0000256" key="5">
    <source>
        <dbReference type="ARBA" id="ARBA00022806"/>
    </source>
</evidence>
<keyword evidence="5" id="KW-0347">Helicase</keyword>
<evidence type="ECO:0000256" key="1">
    <source>
        <dbReference type="ARBA" id="ARBA00001946"/>
    </source>
</evidence>
<dbReference type="SUPFAM" id="SSF69065">
    <property type="entry name" value="RNase III domain-like"/>
    <property type="match status" value="2"/>
</dbReference>
<dbReference type="Pfam" id="PF03368">
    <property type="entry name" value="Dicer_dimer"/>
    <property type="match status" value="1"/>
</dbReference>
<evidence type="ECO:0000259" key="9">
    <source>
        <dbReference type="PROSITE" id="PS50142"/>
    </source>
</evidence>
<dbReference type="PROSITE" id="PS51327">
    <property type="entry name" value="DICER_DSRBF"/>
    <property type="match status" value="1"/>
</dbReference>
<feature type="region of interest" description="Disordered" evidence="8">
    <location>
        <begin position="1267"/>
        <end position="1323"/>
    </location>
</feature>
<keyword evidence="4" id="KW-0378">Hydrolase</keyword>
<dbReference type="PROSITE" id="PS50142">
    <property type="entry name" value="RNASE_3_2"/>
    <property type="match status" value="2"/>
</dbReference>